<evidence type="ECO:0000313" key="1">
    <source>
        <dbReference type="EMBL" id="OAQ32549.1"/>
    </source>
</evidence>
<dbReference type="OrthoDB" id="2404831at2759"/>
<dbReference type="Proteomes" id="UP000078512">
    <property type="component" value="Unassembled WGS sequence"/>
</dbReference>
<dbReference type="EMBL" id="KV442024">
    <property type="protein sequence ID" value="OAQ32549.1"/>
    <property type="molecule type" value="Genomic_DNA"/>
</dbReference>
<proteinExistence type="predicted"/>
<sequence>MVHRLALILKRVCCSPTSSHPPFAKEHIRPDDSADDDIHDRVLSVSVSRMFSVVFGPTKRLRLLRNIPESKSYMLYMCAGSLHICEECLGLTLPSMTEPVLALLPMLSKGKAVIVAF</sequence>
<gene>
    <name evidence="1" type="ORF">K457DRAFT_16112</name>
</gene>
<accession>A0A197K7Z5</accession>
<name>A0A197K7Z5_9FUNG</name>
<dbReference type="AlphaFoldDB" id="A0A197K7Z5"/>
<evidence type="ECO:0000313" key="2">
    <source>
        <dbReference type="Proteomes" id="UP000078512"/>
    </source>
</evidence>
<protein>
    <submittedName>
        <fullName evidence="1">Uncharacterized protein</fullName>
    </submittedName>
</protein>
<organism evidence="1 2">
    <name type="scientific">Linnemannia elongata AG-77</name>
    <dbReference type="NCBI Taxonomy" id="1314771"/>
    <lineage>
        <taxon>Eukaryota</taxon>
        <taxon>Fungi</taxon>
        <taxon>Fungi incertae sedis</taxon>
        <taxon>Mucoromycota</taxon>
        <taxon>Mortierellomycotina</taxon>
        <taxon>Mortierellomycetes</taxon>
        <taxon>Mortierellales</taxon>
        <taxon>Mortierellaceae</taxon>
        <taxon>Linnemannia</taxon>
    </lineage>
</organism>
<keyword evidence="2" id="KW-1185">Reference proteome</keyword>
<reference evidence="1 2" key="1">
    <citation type="submission" date="2016-05" db="EMBL/GenBank/DDBJ databases">
        <title>Genome sequencing reveals origins of a unique bacterial endosymbiosis in the earliest lineages of terrestrial Fungi.</title>
        <authorList>
            <consortium name="DOE Joint Genome Institute"/>
            <person name="Uehling J."/>
            <person name="Gryganskyi A."/>
            <person name="Hameed K."/>
            <person name="Tschaplinski T."/>
            <person name="Misztal P."/>
            <person name="Wu S."/>
            <person name="Desiro A."/>
            <person name="Vande Pol N."/>
            <person name="Du Z.-Y."/>
            <person name="Zienkiewicz A."/>
            <person name="Zienkiewicz K."/>
            <person name="Morin E."/>
            <person name="Tisserant E."/>
            <person name="Splivallo R."/>
            <person name="Hainaut M."/>
            <person name="Henrissat B."/>
            <person name="Ohm R."/>
            <person name="Kuo A."/>
            <person name="Yan J."/>
            <person name="Lipzen A."/>
            <person name="Nolan M."/>
            <person name="Labutti K."/>
            <person name="Barry K."/>
            <person name="Goldstein A."/>
            <person name="Labbe J."/>
            <person name="Schadt C."/>
            <person name="Tuskan G."/>
            <person name="Grigoriev I."/>
            <person name="Martin F."/>
            <person name="Vilgalys R."/>
            <person name="Bonito G."/>
        </authorList>
    </citation>
    <scope>NUCLEOTIDE SEQUENCE [LARGE SCALE GENOMIC DNA]</scope>
    <source>
        <strain evidence="1 2">AG-77</strain>
    </source>
</reference>